<keyword evidence="1" id="KW-1133">Transmembrane helix</keyword>
<keyword evidence="1" id="KW-0812">Transmembrane</keyword>
<feature type="signal peptide" evidence="2">
    <location>
        <begin position="1"/>
        <end position="20"/>
    </location>
</feature>
<organism evidence="3">
    <name type="scientific">Geobacter metallireducens</name>
    <dbReference type="NCBI Taxonomy" id="28232"/>
    <lineage>
        <taxon>Bacteria</taxon>
        <taxon>Pseudomonadati</taxon>
        <taxon>Thermodesulfobacteriota</taxon>
        <taxon>Desulfuromonadia</taxon>
        <taxon>Geobacterales</taxon>
        <taxon>Geobacteraceae</taxon>
        <taxon>Geobacter</taxon>
    </lineage>
</organism>
<name>A0A831U5F5_GEOME</name>
<dbReference type="AlphaFoldDB" id="A0A831U5F5"/>
<reference evidence="3" key="1">
    <citation type="journal article" date="2020" name="mSystems">
        <title>Genome- and Community-Level Interaction Insights into Carbon Utilization and Element Cycling Functions of Hydrothermarchaeota in Hydrothermal Sediment.</title>
        <authorList>
            <person name="Zhou Z."/>
            <person name="Liu Y."/>
            <person name="Xu W."/>
            <person name="Pan J."/>
            <person name="Luo Z.H."/>
            <person name="Li M."/>
        </authorList>
    </citation>
    <scope>NUCLEOTIDE SEQUENCE [LARGE SCALE GENOMIC DNA]</scope>
    <source>
        <strain evidence="3">SpSt-349</strain>
    </source>
</reference>
<evidence type="ECO:0000313" key="3">
    <source>
        <dbReference type="EMBL" id="HEN42753.1"/>
    </source>
</evidence>
<feature type="chain" id="PRO_5032393660" evidence="2">
    <location>
        <begin position="21"/>
        <end position="72"/>
    </location>
</feature>
<keyword evidence="2" id="KW-0732">Signal</keyword>
<evidence type="ECO:0000256" key="2">
    <source>
        <dbReference type="SAM" id="SignalP"/>
    </source>
</evidence>
<proteinExistence type="predicted"/>
<evidence type="ECO:0000256" key="1">
    <source>
        <dbReference type="SAM" id="Phobius"/>
    </source>
</evidence>
<sequence length="72" mass="7297">MKTKIATMMTLLAAASTSFAASGAESEGNGLLAVLFLGIGALVVAFQMLPGLALFGSMLKGLFSGKDAESRN</sequence>
<dbReference type="EMBL" id="DSOV01000044">
    <property type="protein sequence ID" value="HEN42753.1"/>
    <property type="molecule type" value="Genomic_DNA"/>
</dbReference>
<accession>A0A831U5F5</accession>
<keyword evidence="1" id="KW-0472">Membrane</keyword>
<comment type="caution">
    <text evidence="3">The sequence shown here is derived from an EMBL/GenBank/DDBJ whole genome shotgun (WGS) entry which is preliminary data.</text>
</comment>
<gene>
    <name evidence="3" type="ORF">ENQ87_10330</name>
</gene>
<feature type="transmembrane region" description="Helical" evidence="1">
    <location>
        <begin position="30"/>
        <end position="56"/>
    </location>
</feature>
<protein>
    <submittedName>
        <fullName evidence="3">Uncharacterized protein</fullName>
    </submittedName>
</protein>